<keyword evidence="2" id="KW-0808">Transferase</keyword>
<reference evidence="2 3" key="1">
    <citation type="submission" date="2019-04" db="EMBL/GenBank/DDBJ databases">
        <title>Draft genome of the big-headed turtle Platysternon megacephalum.</title>
        <authorList>
            <person name="Gong S."/>
        </authorList>
    </citation>
    <scope>NUCLEOTIDE SEQUENCE [LARGE SCALE GENOMIC DNA]</scope>
    <source>
        <strain evidence="2">DO16091913</strain>
        <tissue evidence="2">Muscle</tissue>
    </source>
</reference>
<keyword evidence="3" id="KW-1185">Reference proteome</keyword>
<organism evidence="2 3">
    <name type="scientific">Platysternon megacephalum</name>
    <name type="common">big-headed turtle</name>
    <dbReference type="NCBI Taxonomy" id="55544"/>
    <lineage>
        <taxon>Eukaryota</taxon>
        <taxon>Metazoa</taxon>
        <taxon>Chordata</taxon>
        <taxon>Craniata</taxon>
        <taxon>Vertebrata</taxon>
        <taxon>Euteleostomi</taxon>
        <taxon>Archelosauria</taxon>
        <taxon>Testudinata</taxon>
        <taxon>Testudines</taxon>
        <taxon>Cryptodira</taxon>
        <taxon>Durocryptodira</taxon>
        <taxon>Testudinoidea</taxon>
        <taxon>Platysternidae</taxon>
        <taxon>Platysternon</taxon>
    </lineage>
</organism>
<feature type="region of interest" description="Disordered" evidence="1">
    <location>
        <begin position="1"/>
        <end position="26"/>
    </location>
</feature>
<accession>A0A4D9E5J3</accession>
<evidence type="ECO:0000313" key="2">
    <source>
        <dbReference type="EMBL" id="TFK03508.1"/>
    </source>
</evidence>
<protein>
    <submittedName>
        <fullName evidence="2">Sterol O-acyltransferase 2</fullName>
    </submittedName>
</protein>
<gene>
    <name evidence="2" type="ORF">DR999_PMT14066</name>
</gene>
<dbReference type="EMBL" id="QXTE01000157">
    <property type="protein sequence ID" value="TFK03508.1"/>
    <property type="molecule type" value="Genomic_DNA"/>
</dbReference>
<sequence length="311" mass="33654">MGEDWVGLGPVHTATGSLSRDGGTPVGWGQEVREMGQSLPSLPLGSPLSDLQLPAERQAEEPNLEHHHVDLPLHRPGHPGLPVLPGVVRPDPLPARAEDVLGAGDATLLVLPQLGAPLGAAFPITPGGRSATPRPAGHPSYQELLLPGCMEEWPMSFSAPLATFLLSVAKADRAGPRFLREAGPSVASPGRLWARGHCQWAWLSGETWGGVRSSCHSSHAPASHTGHSCTETALCTVWTGQSNSRGRPVPQPRVQALQLDCLFHPLPWGKRPHKRILHTHKRAWFNRILLHLWIRPGLWHCLTLQNIGCRS</sequence>
<evidence type="ECO:0000313" key="3">
    <source>
        <dbReference type="Proteomes" id="UP000297703"/>
    </source>
</evidence>
<evidence type="ECO:0000256" key="1">
    <source>
        <dbReference type="SAM" id="MobiDB-lite"/>
    </source>
</evidence>
<comment type="caution">
    <text evidence="2">The sequence shown here is derived from an EMBL/GenBank/DDBJ whole genome shotgun (WGS) entry which is preliminary data.</text>
</comment>
<reference evidence="2 3" key="2">
    <citation type="submission" date="2019-04" db="EMBL/GenBank/DDBJ databases">
        <title>The genome sequence of big-headed turtle.</title>
        <authorList>
            <person name="Gong S."/>
        </authorList>
    </citation>
    <scope>NUCLEOTIDE SEQUENCE [LARGE SCALE GENOMIC DNA]</scope>
    <source>
        <strain evidence="2">DO16091913</strain>
        <tissue evidence="2">Muscle</tissue>
    </source>
</reference>
<proteinExistence type="predicted"/>
<dbReference type="AlphaFoldDB" id="A0A4D9E5J3"/>
<keyword evidence="2" id="KW-0012">Acyltransferase</keyword>
<dbReference type="Proteomes" id="UP000297703">
    <property type="component" value="Unassembled WGS sequence"/>
</dbReference>
<name>A0A4D9E5J3_9SAUR</name>
<dbReference type="GO" id="GO:0016746">
    <property type="term" value="F:acyltransferase activity"/>
    <property type="evidence" value="ECO:0007669"/>
    <property type="project" value="UniProtKB-KW"/>
</dbReference>